<dbReference type="SUPFAM" id="SSF52540">
    <property type="entry name" value="P-loop containing nucleoside triphosphate hydrolases"/>
    <property type="match status" value="1"/>
</dbReference>
<dbReference type="InterPro" id="IPR014001">
    <property type="entry name" value="Helicase_ATP-bd"/>
</dbReference>
<dbReference type="InterPro" id="IPR048333">
    <property type="entry name" value="HA2_WH"/>
</dbReference>
<dbReference type="Gene3D" id="1.20.120.1080">
    <property type="match status" value="1"/>
</dbReference>
<dbReference type="CDD" id="cd18791">
    <property type="entry name" value="SF2_C_RHA"/>
    <property type="match status" value="1"/>
</dbReference>
<dbReference type="PROSITE" id="PS51194">
    <property type="entry name" value="HELICASE_CTER"/>
    <property type="match status" value="1"/>
</dbReference>
<keyword evidence="2" id="KW-0378">Hydrolase</keyword>
<evidence type="ECO:0000259" key="6">
    <source>
        <dbReference type="PROSITE" id="PS51192"/>
    </source>
</evidence>
<dbReference type="STRING" id="292415.Tbd_2008"/>
<dbReference type="InterPro" id="IPR027417">
    <property type="entry name" value="P-loop_NTPase"/>
</dbReference>
<dbReference type="PROSITE" id="PS51192">
    <property type="entry name" value="HELICASE_ATP_BIND_1"/>
    <property type="match status" value="1"/>
</dbReference>
<dbReference type="eggNOG" id="COG1643">
    <property type="taxonomic scope" value="Bacteria"/>
</dbReference>
<feature type="region of interest" description="Disordered" evidence="5">
    <location>
        <begin position="213"/>
        <end position="237"/>
    </location>
</feature>
<evidence type="ECO:0000256" key="3">
    <source>
        <dbReference type="ARBA" id="ARBA00022806"/>
    </source>
</evidence>
<keyword evidence="4" id="KW-0067">ATP-binding</keyword>
<dbReference type="InterPro" id="IPR024590">
    <property type="entry name" value="HrpA_C"/>
</dbReference>
<organism evidence="8 9">
    <name type="scientific">Thiobacillus denitrificans (strain ATCC 25259 / T1)</name>
    <dbReference type="NCBI Taxonomy" id="292415"/>
    <lineage>
        <taxon>Bacteria</taxon>
        <taxon>Pseudomonadati</taxon>
        <taxon>Pseudomonadota</taxon>
        <taxon>Betaproteobacteria</taxon>
        <taxon>Nitrosomonadales</taxon>
        <taxon>Thiobacillaceae</taxon>
        <taxon>Thiobacillus</taxon>
    </lineage>
</organism>
<dbReference type="Gene3D" id="3.40.50.300">
    <property type="entry name" value="P-loop containing nucleotide triphosphate hydrolases"/>
    <property type="match status" value="2"/>
</dbReference>
<dbReference type="InterPro" id="IPR011545">
    <property type="entry name" value="DEAD/DEAH_box_helicase_dom"/>
</dbReference>
<dbReference type="PANTHER" id="PTHR18934">
    <property type="entry name" value="ATP-DEPENDENT RNA HELICASE"/>
    <property type="match status" value="1"/>
</dbReference>
<evidence type="ECO:0000256" key="4">
    <source>
        <dbReference type="ARBA" id="ARBA00022840"/>
    </source>
</evidence>
<gene>
    <name evidence="8" type="ordered locus">Tbd_2008</name>
</gene>
<dbReference type="SMART" id="SM00487">
    <property type="entry name" value="DEXDc"/>
    <property type="match status" value="1"/>
</dbReference>
<dbReference type="NCBIfam" id="TIGR01967">
    <property type="entry name" value="DEAH_box_HrpA"/>
    <property type="match status" value="1"/>
</dbReference>
<evidence type="ECO:0000259" key="7">
    <source>
        <dbReference type="PROSITE" id="PS51194"/>
    </source>
</evidence>
<evidence type="ECO:0000256" key="2">
    <source>
        <dbReference type="ARBA" id="ARBA00022801"/>
    </source>
</evidence>
<dbReference type="AlphaFoldDB" id="Q3SHC5"/>
<dbReference type="HOGENOM" id="CLU_001832_3_3_4"/>
<reference evidence="8 9" key="1">
    <citation type="journal article" date="2006" name="J. Bacteriol.">
        <title>The genome sequence of the obligately chemolithoautotrophic, facultatively anaerobic bacterium Thiobacillus denitrificans.</title>
        <authorList>
            <person name="Beller H.R."/>
            <person name="Chain P.S."/>
            <person name="Letain T.E."/>
            <person name="Chakicherla A."/>
            <person name="Larimer F.W."/>
            <person name="Richardson P.M."/>
            <person name="Coleman M.A."/>
            <person name="Wood A.P."/>
            <person name="Kelly D.P."/>
        </authorList>
    </citation>
    <scope>NUCLEOTIDE SEQUENCE [LARGE SCALE GENOMIC DNA]</scope>
    <source>
        <strain evidence="8 9">ATCC 25259</strain>
    </source>
</reference>
<dbReference type="PANTHER" id="PTHR18934:SF99">
    <property type="entry name" value="ATP-DEPENDENT RNA HELICASE DHX37-RELATED"/>
    <property type="match status" value="1"/>
</dbReference>
<evidence type="ECO:0000256" key="5">
    <source>
        <dbReference type="SAM" id="MobiDB-lite"/>
    </source>
</evidence>
<dbReference type="FunFam" id="3.40.50.300:FF:002125">
    <property type="entry name" value="ATP-dependent helicase HrpB"/>
    <property type="match status" value="1"/>
</dbReference>
<protein>
    <submittedName>
        <fullName evidence="8">ATP-dependent helicase HrpA</fullName>
    </submittedName>
</protein>
<dbReference type="Pfam" id="PF11898">
    <property type="entry name" value="DUF3418"/>
    <property type="match status" value="1"/>
</dbReference>
<dbReference type="Proteomes" id="UP000008291">
    <property type="component" value="Chromosome"/>
</dbReference>
<dbReference type="SMART" id="SM00490">
    <property type="entry name" value="HELICc"/>
    <property type="match status" value="1"/>
</dbReference>
<dbReference type="InterPro" id="IPR003593">
    <property type="entry name" value="AAA+_ATPase"/>
</dbReference>
<dbReference type="Pfam" id="PF00270">
    <property type="entry name" value="DEAD"/>
    <property type="match status" value="1"/>
</dbReference>
<keyword evidence="3 8" id="KW-0347">Helicase</keyword>
<feature type="domain" description="Helicase ATP-binding" evidence="6">
    <location>
        <begin position="35"/>
        <end position="198"/>
    </location>
</feature>
<dbReference type="SMART" id="SM00382">
    <property type="entry name" value="AAA"/>
    <property type="match status" value="1"/>
</dbReference>
<evidence type="ECO:0000313" key="8">
    <source>
        <dbReference type="EMBL" id="AAZ97961.1"/>
    </source>
</evidence>
<dbReference type="GO" id="GO:0005524">
    <property type="term" value="F:ATP binding"/>
    <property type="evidence" value="ECO:0007669"/>
    <property type="project" value="UniProtKB-KW"/>
</dbReference>
<dbReference type="Pfam" id="PF07717">
    <property type="entry name" value="OB_NTP_bind"/>
    <property type="match status" value="1"/>
</dbReference>
<dbReference type="InterPro" id="IPR010222">
    <property type="entry name" value="RNA_helicase_HrpA"/>
</dbReference>
<evidence type="ECO:0000313" key="9">
    <source>
        <dbReference type="Proteomes" id="UP000008291"/>
    </source>
</evidence>
<sequence length="1275" mass="141936">MTSSISATNKPAGTSPGLRITYPDLPVAARRDDILAALERHRVLILCGETGSGKTTQIPKMCLEAGIPPGKLIGCTQPRRIAARSVAARIAQELGSELGGLVGYKVRFSDKVRPDTAIKVMTDGILLAESQGDPLLSRYDTIILDEAHERSLNIDFLLGYLKTLLDKRADLRVLVTSATIDAERFSKHFDDAPVIEVSGRLYPVEIRWRPIARDDEAGAPGNKREAEKPGRTYKDGPDQIAAILDATDELARLGPGDILVFLPGEREIRDTAEALRKHHPPGTEILPLFSRLSVAEQDAIFKPTSALRRIVLATNVAETSLTVPGIRYVIDPGTARVKRYSARNKVEQLLIEKVSQASANQRAGRCGRVADGVCIRLYDEADFSNRPRFTDPELLRSSLAGVILRMKSLGLGDVVGFPFIDPPSSRLVTDGYQLLGELHALDEQGQLTKIGRQLAKLPLDPRIARMLLAAEQQRCVREILIIASALSVQDPRDRPMERAQAADEKHKLFQDERSDFMGWLRLWRWYEEQVQHKKTNRQLQTLLQDHFLSPRRMREWRDIHGQLHAQVAELGLRENEKDAGYDAIHQALLSGLLGNIGFKSDDGRAKTGAGRPKPGEGNYLGARGIKLSIHPGSALAKKGPKWIMAAELTDTGRLLARTVAEVRPEWIEGAGRHLLTRMYIEPHWEKDGARVVAWERVSLYGITLVPRRKIHYGPIDPELARELFIRGALVAGDYDTRAPWFAHNRALIQEIEDLEHKARKSGVWLDEARIYGIFDARVPAGIHNGVAFEKWRAEAEAADPRTLFLRREDILGEGLGADHTLFPESMQVDGVMCALKYRFEPGHPLDGVTLRVPLYLLNRIEAPQIDWLVPGLIREKLTALLKFLPKDKRRPLIPLPDTVTAFLSSAQPGERVLTEALAAFVRKKTGADIHPDDWRGELPAHLKMNLCVVDDSGQELASGRDLGALRQQLGGAARITYGGGAADSEFERTGLLEWDFGDLPEQVKFKRGGRELTGYPALVDTGTSVDLRLIDTAEAARGETRRGVIRLLRLALAAQFKQLDKDLGRETALALKFRTLGSPETLRAHLLDAIAARALLGDDETPRDAKAFARQKERAKPRVAVVKQALLRDVAEILDLHAQVAARLAAKPQFTAVMRDETAHLAALVPSDFITATPWPRLKDLPRYLRGILKRLEKLPAAEQRDARAMAGVLTLQNKYQARRAQVRGELPAALDDFRWQLEELRVSLFAQELKTPYPVSVKRLDKVWDTLARQPLDQ</sequence>
<dbReference type="EMBL" id="CP000116">
    <property type="protein sequence ID" value="AAZ97961.1"/>
    <property type="molecule type" value="Genomic_DNA"/>
</dbReference>
<keyword evidence="1" id="KW-0547">Nucleotide-binding</keyword>
<proteinExistence type="predicted"/>
<dbReference type="GO" id="GO:0016787">
    <property type="term" value="F:hydrolase activity"/>
    <property type="evidence" value="ECO:0007669"/>
    <property type="project" value="UniProtKB-KW"/>
</dbReference>
<dbReference type="InterPro" id="IPR007502">
    <property type="entry name" value="Helicase-assoc_dom"/>
</dbReference>
<dbReference type="RefSeq" id="WP_011312520.1">
    <property type="nucleotide sequence ID" value="NC_007404.1"/>
</dbReference>
<dbReference type="Pfam" id="PF21010">
    <property type="entry name" value="HA2_C"/>
    <property type="match status" value="1"/>
</dbReference>
<dbReference type="Pfam" id="PF04408">
    <property type="entry name" value="WHD_HA2"/>
    <property type="match status" value="1"/>
</dbReference>
<name>Q3SHC5_THIDA</name>
<dbReference type="InterPro" id="IPR001650">
    <property type="entry name" value="Helicase_C-like"/>
</dbReference>
<dbReference type="GO" id="GO:0003724">
    <property type="term" value="F:RNA helicase activity"/>
    <property type="evidence" value="ECO:0007669"/>
    <property type="project" value="InterPro"/>
</dbReference>
<evidence type="ECO:0000256" key="1">
    <source>
        <dbReference type="ARBA" id="ARBA00022741"/>
    </source>
</evidence>
<dbReference type="KEGG" id="tbd:Tbd_2008"/>
<dbReference type="Pfam" id="PF00271">
    <property type="entry name" value="Helicase_C"/>
    <property type="match status" value="1"/>
</dbReference>
<dbReference type="InterPro" id="IPR011709">
    <property type="entry name" value="DEAD-box_helicase_OB_fold"/>
</dbReference>
<dbReference type="SMART" id="SM00847">
    <property type="entry name" value="HA2"/>
    <property type="match status" value="1"/>
</dbReference>
<dbReference type="GO" id="GO:0003723">
    <property type="term" value="F:RNA binding"/>
    <property type="evidence" value="ECO:0007669"/>
    <property type="project" value="TreeGrafter"/>
</dbReference>
<dbReference type="FunFam" id="1.20.120.1080:FF:000005">
    <property type="entry name" value="ATP-dependent helicase HrpA"/>
    <property type="match status" value="1"/>
</dbReference>
<keyword evidence="9" id="KW-1185">Reference proteome</keyword>
<accession>Q3SHC5</accession>
<feature type="domain" description="Helicase C-terminal" evidence="7">
    <location>
        <begin position="245"/>
        <end position="410"/>
    </location>
</feature>